<dbReference type="AlphaFoldDB" id="A0A553NT11"/>
<dbReference type="GO" id="GO:0003729">
    <property type="term" value="F:mRNA binding"/>
    <property type="evidence" value="ECO:0007669"/>
    <property type="project" value="TreeGrafter"/>
</dbReference>
<accession>A0A553NT11</accession>
<keyword evidence="3" id="KW-1185">Reference proteome</keyword>
<dbReference type="EMBL" id="VCGU01000010">
    <property type="protein sequence ID" value="TRY68575.1"/>
    <property type="molecule type" value="Genomic_DNA"/>
</dbReference>
<organism evidence="2 3">
    <name type="scientific">Tigriopus californicus</name>
    <name type="common">Marine copepod</name>
    <dbReference type="NCBI Taxonomy" id="6832"/>
    <lineage>
        <taxon>Eukaryota</taxon>
        <taxon>Metazoa</taxon>
        <taxon>Ecdysozoa</taxon>
        <taxon>Arthropoda</taxon>
        <taxon>Crustacea</taxon>
        <taxon>Multicrustacea</taxon>
        <taxon>Hexanauplia</taxon>
        <taxon>Copepoda</taxon>
        <taxon>Harpacticoida</taxon>
        <taxon>Harpacticidae</taxon>
        <taxon>Tigriopus</taxon>
    </lineage>
</organism>
<evidence type="ECO:0000313" key="3">
    <source>
        <dbReference type="Proteomes" id="UP000318571"/>
    </source>
</evidence>
<evidence type="ECO:0000313" key="2">
    <source>
        <dbReference type="EMBL" id="TRY68575.1"/>
    </source>
</evidence>
<proteinExistence type="predicted"/>
<dbReference type="GO" id="GO:0004521">
    <property type="term" value="F:RNA endonuclease activity"/>
    <property type="evidence" value="ECO:0007669"/>
    <property type="project" value="TreeGrafter"/>
</dbReference>
<feature type="domain" description="RNase NYN" evidence="1">
    <location>
        <begin position="53"/>
        <end position="120"/>
    </location>
</feature>
<reference evidence="2 3" key="1">
    <citation type="journal article" date="2018" name="Nat. Ecol. Evol.">
        <title>Genomic signatures of mitonuclear coevolution across populations of Tigriopus californicus.</title>
        <authorList>
            <person name="Barreto F.S."/>
            <person name="Watson E.T."/>
            <person name="Lima T.G."/>
            <person name="Willett C.S."/>
            <person name="Edmands S."/>
            <person name="Li W."/>
            <person name="Burton R.S."/>
        </authorList>
    </citation>
    <scope>NUCLEOTIDE SEQUENCE [LARGE SCALE GENOMIC DNA]</scope>
    <source>
        <strain evidence="2 3">San Diego</strain>
    </source>
</reference>
<dbReference type="Pfam" id="PF11977">
    <property type="entry name" value="RNase_Zc3h12a"/>
    <property type="match status" value="2"/>
</dbReference>
<dbReference type="PANTHER" id="PTHR12876:SF35">
    <property type="entry name" value="LD08718P-RELATED"/>
    <property type="match status" value="1"/>
</dbReference>
<dbReference type="GO" id="GO:0005634">
    <property type="term" value="C:nucleus"/>
    <property type="evidence" value="ECO:0007669"/>
    <property type="project" value="TreeGrafter"/>
</dbReference>
<dbReference type="GO" id="GO:0036464">
    <property type="term" value="C:cytoplasmic ribonucleoprotein granule"/>
    <property type="evidence" value="ECO:0007669"/>
    <property type="project" value="TreeGrafter"/>
</dbReference>
<feature type="domain" description="RNase NYN" evidence="1">
    <location>
        <begin position="496"/>
        <end position="635"/>
    </location>
</feature>
<evidence type="ECO:0000259" key="1">
    <source>
        <dbReference type="Pfam" id="PF11977"/>
    </source>
</evidence>
<dbReference type="Gene3D" id="3.40.50.11980">
    <property type="match status" value="2"/>
</dbReference>
<sequence length="646" mass="72718">MGIDRNVTSSYDPFRPCPIAMTIRILGLPSWKNVNEDDLDPRSYGPVVGPGRAGLKIVYEYFLHRGHEEIVIFATPHRTTLPEELVVLEYLKGINVLQLVPGGKGKRHYDDLFVIDYANQRAELLFPTTIFEMFITVIQNFAIKLITEFVRPDCGLRHLLLFLVVSIDLEIVSEGNLPIPPINPSNPPFTLAEQTLRAAQAQANFEHHVYCAVKSASQHIRQLEPPWRQRQYQLESFQRQTVAWGLPLSPLTPSHPAPQPESTARLRLSDWQAMAWPQRLSLIMSEVPVDGLELVAPNPRLAQLSPDEQMALIRSLSLQLSTAPNPDPSNEPRSPLTDLMASLGLNDATSSGYDRPNPVPKVDTAQVASGVDSMGLDRNVTSSYDPISTLPDSHDDPDLGLTKLEDVNEDDLIREAMARSLDPEEQVSQQIRETWQALEKSKNTLDPESLVDVAKYQREIAQALSLSRQAMRSKVASFADVASRAPLQIPRPIGSLRPIVVDGNNVAFHHGNHERFSALGLKIVYEYFLHRGHEEIVIFATPHRTTLPEELVVLEYLKGINVLQLVPGGKGKRHYDDLFVIDYANSKGGVIISNDYFRDVHNRYPEFRNQIDHRTLGYNIVNDKFMPPMDPRGRGSRINLDTYLKF</sequence>
<dbReference type="InterPro" id="IPR021869">
    <property type="entry name" value="RNase_Zc3h12_NYN"/>
</dbReference>
<dbReference type="InterPro" id="IPR051101">
    <property type="entry name" value="ZC3H12/N4BP1_RNase_Reg"/>
</dbReference>
<comment type="caution">
    <text evidence="2">The sequence shown here is derived from an EMBL/GenBank/DDBJ whole genome shotgun (WGS) entry which is preliminary data.</text>
</comment>
<dbReference type="Proteomes" id="UP000318571">
    <property type="component" value="Chromosome 1"/>
</dbReference>
<gene>
    <name evidence="2" type="ORF">TCAL_14273</name>
</gene>
<protein>
    <recommendedName>
        <fullName evidence="1">RNase NYN domain-containing protein</fullName>
    </recommendedName>
</protein>
<name>A0A553NT11_TIGCA</name>
<dbReference type="PANTHER" id="PTHR12876">
    <property type="entry name" value="N4BP1-RELATED"/>
    <property type="match status" value="1"/>
</dbReference>